<accession>A0ABR9IPT9</accession>
<proteinExistence type="predicted"/>
<keyword evidence="2" id="KW-1185">Reference proteome</keyword>
<dbReference type="Proteomes" id="UP000620262">
    <property type="component" value="Unassembled WGS sequence"/>
</dbReference>
<sequence>MDRRIDPAIIVYVALDMIWESSIEPLALYGLA</sequence>
<dbReference type="EMBL" id="JADBEC010000001">
    <property type="protein sequence ID" value="MBE1505199.1"/>
    <property type="molecule type" value="Genomic_DNA"/>
</dbReference>
<organism evidence="1 2">
    <name type="scientific">Rhizobium viscosum</name>
    <name type="common">Arthrobacter viscosus</name>
    <dbReference type="NCBI Taxonomy" id="1673"/>
    <lineage>
        <taxon>Bacteria</taxon>
        <taxon>Pseudomonadati</taxon>
        <taxon>Pseudomonadota</taxon>
        <taxon>Alphaproteobacteria</taxon>
        <taxon>Hyphomicrobiales</taxon>
        <taxon>Rhizobiaceae</taxon>
        <taxon>Rhizobium/Agrobacterium group</taxon>
        <taxon>Rhizobium</taxon>
    </lineage>
</organism>
<evidence type="ECO:0000313" key="2">
    <source>
        <dbReference type="Proteomes" id="UP000620262"/>
    </source>
</evidence>
<comment type="caution">
    <text evidence="1">The sequence shown here is derived from an EMBL/GenBank/DDBJ whole genome shotgun (WGS) entry which is preliminary data.</text>
</comment>
<protein>
    <submittedName>
        <fullName evidence="1">Uncharacterized protein</fullName>
    </submittedName>
</protein>
<reference evidence="1 2" key="1">
    <citation type="submission" date="2020-10" db="EMBL/GenBank/DDBJ databases">
        <title>Sequencing the genomes of 1000 actinobacteria strains.</title>
        <authorList>
            <person name="Klenk H.-P."/>
        </authorList>
    </citation>
    <scope>NUCLEOTIDE SEQUENCE [LARGE SCALE GENOMIC DNA]</scope>
    <source>
        <strain evidence="1 2">DSM 7307</strain>
    </source>
</reference>
<name>A0ABR9IPT9_RHIVS</name>
<evidence type="ECO:0000313" key="1">
    <source>
        <dbReference type="EMBL" id="MBE1505199.1"/>
    </source>
</evidence>
<gene>
    <name evidence="1" type="ORF">H4W29_002380</name>
</gene>